<dbReference type="InterPro" id="IPR024072">
    <property type="entry name" value="DHFR-like_dom_sf"/>
</dbReference>
<dbReference type="Gene3D" id="3.40.140.10">
    <property type="entry name" value="Cytidine Deaminase, domain 2"/>
    <property type="match status" value="1"/>
</dbReference>
<feature type="binding site" evidence="17">
    <location>
        <position position="204"/>
    </location>
    <ligand>
        <name>substrate</name>
    </ligand>
</feature>
<dbReference type="Proteomes" id="UP000028525">
    <property type="component" value="Unassembled WGS sequence"/>
</dbReference>
<dbReference type="FunFam" id="3.40.140.10:FF:000025">
    <property type="entry name" value="Riboflavin biosynthesis protein RibD"/>
    <property type="match status" value="1"/>
</dbReference>
<dbReference type="GO" id="GO:0008270">
    <property type="term" value="F:zinc ion binding"/>
    <property type="evidence" value="ECO:0007669"/>
    <property type="project" value="InterPro"/>
</dbReference>
<feature type="binding site" evidence="17">
    <location>
        <position position="207"/>
    </location>
    <ligand>
        <name>substrate</name>
    </ligand>
</feature>
<dbReference type="RefSeq" id="WP_038279741.1">
    <property type="nucleotide sequence ID" value="NZ_JPME01000010.1"/>
</dbReference>
<dbReference type="PIRSF" id="PIRSF006769">
    <property type="entry name" value="RibD"/>
    <property type="match status" value="1"/>
</dbReference>
<feature type="domain" description="CMP/dCMP-type deaminase" evidence="19">
    <location>
        <begin position="1"/>
        <end position="114"/>
    </location>
</feature>
<evidence type="ECO:0000313" key="21">
    <source>
        <dbReference type="Proteomes" id="UP000028525"/>
    </source>
</evidence>
<feature type="binding site" evidence="17">
    <location>
        <position position="196"/>
    </location>
    <ligand>
        <name>NADP(+)</name>
        <dbReference type="ChEBI" id="CHEBI:58349"/>
    </ligand>
</feature>
<dbReference type="SUPFAM" id="SSF53927">
    <property type="entry name" value="Cytidine deaminase-like"/>
    <property type="match status" value="1"/>
</dbReference>
<dbReference type="InterPro" id="IPR002734">
    <property type="entry name" value="RibDG_C"/>
</dbReference>
<dbReference type="PANTHER" id="PTHR38011:SF7">
    <property type="entry name" value="2,5-DIAMINO-6-RIBOSYLAMINO-4(3H)-PYRIMIDINONE 5'-PHOSPHATE REDUCTASE"/>
    <property type="match status" value="1"/>
</dbReference>
<feature type="binding site" evidence="18">
    <location>
        <position position="50"/>
    </location>
    <ligand>
        <name>Zn(2+)</name>
        <dbReference type="ChEBI" id="CHEBI:29105"/>
        <note>catalytic</note>
    </ligand>
</feature>
<comment type="similarity">
    <text evidence="4 15">In the N-terminal section; belongs to the cytidine and deoxycytidylate deaminase family.</text>
</comment>
<comment type="caution">
    <text evidence="20">The sequence shown here is derived from an EMBL/GenBank/DDBJ whole genome shotgun (WGS) entry which is preliminary data.</text>
</comment>
<dbReference type="InterPro" id="IPR016193">
    <property type="entry name" value="Cytidine_deaminase-like"/>
</dbReference>
<evidence type="ECO:0000256" key="1">
    <source>
        <dbReference type="ARBA" id="ARBA00002151"/>
    </source>
</evidence>
<evidence type="ECO:0000256" key="4">
    <source>
        <dbReference type="ARBA" id="ARBA00005259"/>
    </source>
</evidence>
<evidence type="ECO:0000256" key="17">
    <source>
        <dbReference type="PIRSR" id="PIRSR006769-2"/>
    </source>
</evidence>
<dbReference type="Gene3D" id="3.40.430.10">
    <property type="entry name" value="Dihydrofolate Reductase, subunit A"/>
    <property type="match status" value="1"/>
</dbReference>
<feature type="binding site" evidence="17">
    <location>
        <position position="154"/>
    </location>
    <ligand>
        <name>NADP(+)</name>
        <dbReference type="ChEBI" id="CHEBI:58349"/>
    </ligand>
</feature>
<keyword evidence="6 15" id="KW-0686">Riboflavin biosynthesis</keyword>
<organism evidence="20 21">
    <name type="scientific">Lacrimispora celerecrescens</name>
    <dbReference type="NCBI Taxonomy" id="29354"/>
    <lineage>
        <taxon>Bacteria</taxon>
        <taxon>Bacillati</taxon>
        <taxon>Bacillota</taxon>
        <taxon>Clostridia</taxon>
        <taxon>Lachnospirales</taxon>
        <taxon>Lachnospiraceae</taxon>
        <taxon>Lacrimispora</taxon>
    </lineage>
</organism>
<feature type="binding site" evidence="17">
    <location>
        <begin position="294"/>
        <end position="300"/>
    </location>
    <ligand>
        <name>NADP(+)</name>
        <dbReference type="ChEBI" id="CHEBI:58349"/>
    </ligand>
</feature>
<feature type="binding site" evidence="17">
    <location>
        <position position="292"/>
    </location>
    <ligand>
        <name>substrate</name>
    </ligand>
</feature>
<evidence type="ECO:0000256" key="2">
    <source>
        <dbReference type="ARBA" id="ARBA00004882"/>
    </source>
</evidence>
<dbReference type="InterPro" id="IPR016192">
    <property type="entry name" value="APOBEC/CMP_deaminase_Zn-bd"/>
</dbReference>
<evidence type="ECO:0000256" key="12">
    <source>
        <dbReference type="ARBA" id="ARBA00023268"/>
    </source>
</evidence>
<dbReference type="PROSITE" id="PS00903">
    <property type="entry name" value="CYT_DCMP_DEAMINASES_1"/>
    <property type="match status" value="1"/>
</dbReference>
<dbReference type="InterPro" id="IPR011549">
    <property type="entry name" value="RibD_C"/>
</dbReference>
<dbReference type="EMBL" id="JPME01000010">
    <property type="protein sequence ID" value="KEZ90606.1"/>
    <property type="molecule type" value="Genomic_DNA"/>
</dbReference>
<evidence type="ECO:0000256" key="7">
    <source>
        <dbReference type="ARBA" id="ARBA00022723"/>
    </source>
</evidence>
<evidence type="ECO:0000256" key="16">
    <source>
        <dbReference type="PIRSR" id="PIRSR006769-1"/>
    </source>
</evidence>
<protein>
    <recommendedName>
        <fullName evidence="15">Riboflavin biosynthesis protein RibD</fullName>
    </recommendedName>
    <domain>
        <recommendedName>
            <fullName evidence="15">Diaminohydroxyphosphoribosylaminopyrimidine deaminase</fullName>
            <shortName evidence="15">DRAP deaminase</shortName>
            <ecNumber evidence="15">3.5.4.26</ecNumber>
        </recommendedName>
        <alternativeName>
            <fullName evidence="15">Riboflavin-specific deaminase</fullName>
        </alternativeName>
    </domain>
    <domain>
        <recommendedName>
            <fullName evidence="15">5-amino-6-(5-phosphoribosylamino)uracil reductase</fullName>
            <ecNumber evidence="15">1.1.1.193</ecNumber>
        </recommendedName>
        <alternativeName>
            <fullName evidence="15">HTP reductase</fullName>
        </alternativeName>
    </domain>
</protein>
<comment type="cofactor">
    <cofactor evidence="15 18">
        <name>Zn(2+)</name>
        <dbReference type="ChEBI" id="CHEBI:29105"/>
    </cofactor>
    <text evidence="15 18">Binds 1 zinc ion.</text>
</comment>
<dbReference type="Pfam" id="PF00383">
    <property type="entry name" value="dCMP_cyt_deam_1"/>
    <property type="match status" value="1"/>
</dbReference>
<evidence type="ECO:0000256" key="18">
    <source>
        <dbReference type="PIRSR" id="PIRSR006769-3"/>
    </source>
</evidence>
<dbReference type="OrthoDB" id="9800865at2"/>
<comment type="similarity">
    <text evidence="5 15">In the C-terminal section; belongs to the HTP reductase family.</text>
</comment>
<feature type="binding site" evidence="17">
    <location>
        <position position="221"/>
    </location>
    <ligand>
        <name>NADP(+)</name>
        <dbReference type="ChEBI" id="CHEBI:58349"/>
    </ligand>
</feature>
<dbReference type="GO" id="GO:0008703">
    <property type="term" value="F:5-amino-6-(5-phosphoribosylamino)uracil reductase activity"/>
    <property type="evidence" value="ECO:0007669"/>
    <property type="project" value="UniProtKB-EC"/>
</dbReference>
<dbReference type="SUPFAM" id="SSF53597">
    <property type="entry name" value="Dihydrofolate reductase-like"/>
    <property type="match status" value="1"/>
</dbReference>
<dbReference type="PROSITE" id="PS51747">
    <property type="entry name" value="CYT_DCMP_DEAMINASES_2"/>
    <property type="match status" value="1"/>
</dbReference>
<evidence type="ECO:0000256" key="14">
    <source>
        <dbReference type="ARBA" id="ARBA00049886"/>
    </source>
</evidence>
<dbReference type="STRING" id="29354.IO98_07485"/>
<keyword evidence="7 15" id="KW-0479">Metal-binding</keyword>
<feature type="binding site" evidence="17">
    <location>
        <position position="168"/>
    </location>
    <ligand>
        <name>substrate</name>
    </ligand>
</feature>
<evidence type="ECO:0000256" key="3">
    <source>
        <dbReference type="ARBA" id="ARBA00004910"/>
    </source>
</evidence>
<evidence type="ECO:0000256" key="8">
    <source>
        <dbReference type="ARBA" id="ARBA00022801"/>
    </source>
</evidence>
<dbReference type="NCBIfam" id="TIGR00227">
    <property type="entry name" value="ribD_Cterm"/>
    <property type="match status" value="1"/>
</dbReference>
<comment type="catalytic activity">
    <reaction evidence="13 15">
        <text>5-amino-6-(5-phospho-D-ribitylamino)uracil + NADP(+) = 5-amino-6-(5-phospho-D-ribosylamino)uracil + NADPH + H(+)</text>
        <dbReference type="Rhea" id="RHEA:17845"/>
        <dbReference type="ChEBI" id="CHEBI:15378"/>
        <dbReference type="ChEBI" id="CHEBI:57783"/>
        <dbReference type="ChEBI" id="CHEBI:58349"/>
        <dbReference type="ChEBI" id="CHEBI:58421"/>
        <dbReference type="ChEBI" id="CHEBI:58453"/>
        <dbReference type="EC" id="1.1.1.193"/>
    </reaction>
</comment>
<feature type="binding site" evidence="17">
    <location>
        <position position="170"/>
    </location>
    <ligand>
        <name>NADP(+)</name>
        <dbReference type="ChEBI" id="CHEBI:58349"/>
    </ligand>
</feature>
<sequence length="366" mass="39721">MTDTEYMRIALQLAKKGCGFTSPNPMVGAVIVKDGEIIGQGYHQKYGELHAERNALANCKTSPAGAAMYVTLEPCCHSGMTPPCTDAILESGIRRVVIGSCDPNPLVGGKGIELLRSCGIEVTKGVLKDECDALNQIFFHYIQNGTPYVIMKYAMTLDGKIATRTGKSQWITGEAARRRVHEDRHRYSAIMAGVGTVLADDPLLTCRLENSRNPLRIVCDTHLKTPLNAKLVTTTGIAATLLATANTDQEKHRPYLEAGCDILVLPQKEGHIDLNCLMTALGERNIDSVILEGGGMLNWSALQCGIVNKVQTYIAPKLFGGCGKTPVMGFGIDSPDQAFHLSKPAISWFEEDILLESEVIRCSQVS</sequence>
<comment type="pathway">
    <text evidence="2 15">Cofactor biosynthesis; riboflavin biosynthesis; 5-amino-6-(D-ribitylamino)uracil from GTP: step 2/4.</text>
</comment>
<keyword evidence="10 15" id="KW-0521">NADP</keyword>
<evidence type="ECO:0000256" key="15">
    <source>
        <dbReference type="PIRNR" id="PIRNR006769"/>
    </source>
</evidence>
<feature type="binding site" evidence="18">
    <location>
        <position position="84"/>
    </location>
    <ligand>
        <name>Zn(2+)</name>
        <dbReference type="ChEBI" id="CHEBI:29105"/>
        <note>catalytic</note>
    </ligand>
</feature>
<reference evidence="20 21" key="1">
    <citation type="submission" date="2014-07" db="EMBL/GenBank/DDBJ databases">
        <title>Draft genome of Clostridium celerecrescens 152B isolated from sediments associated with methane hydrate from Krishna Godavari basin.</title>
        <authorList>
            <person name="Honkalas V.S."/>
            <person name="Dabir A.P."/>
            <person name="Arora P."/>
            <person name="Dhakephalkar P.K."/>
        </authorList>
    </citation>
    <scope>NUCLEOTIDE SEQUENCE [LARGE SCALE GENOMIC DNA]</scope>
    <source>
        <strain evidence="20 21">152B</strain>
    </source>
</reference>
<dbReference type="EC" id="1.1.1.193" evidence="15"/>
<feature type="binding site" evidence="17">
    <location>
        <position position="184"/>
    </location>
    <ligand>
        <name>substrate</name>
    </ligand>
</feature>
<keyword evidence="8 15" id="KW-0378">Hydrolase</keyword>
<dbReference type="Pfam" id="PF01872">
    <property type="entry name" value="RibD_C"/>
    <property type="match status" value="1"/>
</dbReference>
<name>A0A084JNS2_9FIRM</name>
<dbReference type="NCBIfam" id="TIGR00326">
    <property type="entry name" value="eubact_ribD"/>
    <property type="match status" value="1"/>
</dbReference>
<dbReference type="GO" id="GO:0009231">
    <property type="term" value="P:riboflavin biosynthetic process"/>
    <property type="evidence" value="ECO:0007669"/>
    <property type="project" value="UniProtKB-UniPathway"/>
</dbReference>
<evidence type="ECO:0000313" key="20">
    <source>
        <dbReference type="EMBL" id="KEZ90606.1"/>
    </source>
</evidence>
<gene>
    <name evidence="20" type="ORF">IO98_07485</name>
</gene>
<evidence type="ECO:0000256" key="5">
    <source>
        <dbReference type="ARBA" id="ARBA00007417"/>
    </source>
</evidence>
<keyword evidence="21" id="KW-1185">Reference proteome</keyword>
<keyword evidence="12" id="KW-0511">Multifunctional enzyme</keyword>
<keyword evidence="9 15" id="KW-0862">Zinc</keyword>
<dbReference type="CDD" id="cd01284">
    <property type="entry name" value="Riboflavin_deaminase-reductase"/>
    <property type="match status" value="1"/>
</dbReference>
<dbReference type="PANTHER" id="PTHR38011">
    <property type="entry name" value="DIHYDROFOLATE REDUCTASE FAMILY PROTEIN (AFU_ORTHOLOGUE AFUA_8G06820)"/>
    <property type="match status" value="1"/>
</dbReference>
<comment type="pathway">
    <text evidence="3 15">Cofactor biosynthesis; riboflavin biosynthesis; 5-amino-6-(D-ribitylamino)uracil from GTP: step 3/4.</text>
</comment>
<evidence type="ECO:0000256" key="10">
    <source>
        <dbReference type="ARBA" id="ARBA00022857"/>
    </source>
</evidence>
<feature type="active site" description="Proton donor" evidence="16">
    <location>
        <position position="52"/>
    </location>
</feature>
<evidence type="ECO:0000256" key="6">
    <source>
        <dbReference type="ARBA" id="ARBA00022619"/>
    </source>
</evidence>
<dbReference type="InterPro" id="IPR050765">
    <property type="entry name" value="Riboflavin_Biosynth_HTPR"/>
</dbReference>
<evidence type="ECO:0000259" key="19">
    <source>
        <dbReference type="PROSITE" id="PS51747"/>
    </source>
</evidence>
<dbReference type="InterPro" id="IPR004794">
    <property type="entry name" value="Eubact_RibD"/>
</dbReference>
<dbReference type="UniPathway" id="UPA00275">
    <property type="reaction ID" value="UER00401"/>
</dbReference>
<comment type="catalytic activity">
    <reaction evidence="14 15">
        <text>2,5-diamino-6-hydroxy-4-(5-phosphoribosylamino)-pyrimidine + H2O + H(+) = 5-amino-6-(5-phospho-D-ribosylamino)uracil + NH4(+)</text>
        <dbReference type="Rhea" id="RHEA:21868"/>
        <dbReference type="ChEBI" id="CHEBI:15377"/>
        <dbReference type="ChEBI" id="CHEBI:15378"/>
        <dbReference type="ChEBI" id="CHEBI:28938"/>
        <dbReference type="ChEBI" id="CHEBI:58453"/>
        <dbReference type="ChEBI" id="CHEBI:58614"/>
        <dbReference type="EC" id="3.5.4.26"/>
    </reaction>
</comment>
<evidence type="ECO:0000256" key="11">
    <source>
        <dbReference type="ARBA" id="ARBA00023002"/>
    </source>
</evidence>
<evidence type="ECO:0000256" key="9">
    <source>
        <dbReference type="ARBA" id="ARBA00022833"/>
    </source>
</evidence>
<feature type="binding site" evidence="18">
    <location>
        <position position="75"/>
    </location>
    <ligand>
        <name>Zn(2+)</name>
        <dbReference type="ChEBI" id="CHEBI:29105"/>
        <note>catalytic</note>
    </ligand>
</feature>
<dbReference type="InterPro" id="IPR002125">
    <property type="entry name" value="CMP_dCMP_dom"/>
</dbReference>
<evidence type="ECO:0000256" key="13">
    <source>
        <dbReference type="ARBA" id="ARBA00049861"/>
    </source>
</evidence>
<dbReference type="GO" id="GO:0008835">
    <property type="term" value="F:diaminohydroxyphosphoribosylaminopyrimidine deaminase activity"/>
    <property type="evidence" value="ECO:0007669"/>
    <property type="project" value="UniProtKB-EC"/>
</dbReference>
<dbReference type="GO" id="GO:0050661">
    <property type="term" value="F:NADP binding"/>
    <property type="evidence" value="ECO:0007669"/>
    <property type="project" value="InterPro"/>
</dbReference>
<dbReference type="AlphaFoldDB" id="A0A084JNS2"/>
<feature type="binding site" evidence="17">
    <location>
        <position position="200"/>
    </location>
    <ligand>
        <name>NADP(+)</name>
        <dbReference type="ChEBI" id="CHEBI:58349"/>
    </ligand>
</feature>
<dbReference type="EC" id="3.5.4.26" evidence="15"/>
<keyword evidence="11 15" id="KW-0560">Oxidoreductase</keyword>
<accession>A0A084JNS2</accession>
<proteinExistence type="inferred from homology"/>
<comment type="function">
    <text evidence="1 15">Converts 2,5-diamino-6-(ribosylamino)-4(3h)-pyrimidinone 5'-phosphate into 5-amino-6-(ribosylamino)-2,4(1h,3h)-pyrimidinedione 5'-phosphate.</text>
</comment>